<dbReference type="Gene3D" id="1.10.340.30">
    <property type="entry name" value="Hypothetical protein, domain 2"/>
    <property type="match status" value="1"/>
</dbReference>
<dbReference type="RefSeq" id="WP_286053924.1">
    <property type="nucleotide sequence ID" value="NZ_JASVWF010000003.1"/>
</dbReference>
<dbReference type="Proteomes" id="UP001231924">
    <property type="component" value="Unassembled WGS sequence"/>
</dbReference>
<dbReference type="PANTHER" id="PTHR43003:SF13">
    <property type="entry name" value="DNA-3-METHYLADENINE GLYCOSYLASE 2"/>
    <property type="match status" value="1"/>
</dbReference>
<dbReference type="PANTHER" id="PTHR43003">
    <property type="entry name" value="DNA-3-METHYLADENINE GLYCOSYLASE"/>
    <property type="match status" value="1"/>
</dbReference>
<dbReference type="InterPro" id="IPR010316">
    <property type="entry name" value="AlkA_N"/>
</dbReference>
<evidence type="ECO:0000256" key="4">
    <source>
        <dbReference type="ARBA" id="ARBA00023204"/>
    </source>
</evidence>
<comment type="caution">
    <text evidence="7">The sequence shown here is derived from an EMBL/GenBank/DDBJ whole genome shotgun (WGS) entry which is preliminary data.</text>
</comment>
<dbReference type="Pfam" id="PF00730">
    <property type="entry name" value="HhH-GPD"/>
    <property type="match status" value="1"/>
</dbReference>
<sequence>MTASGSWIHRTVALDFTAPLRPDNLYGHLVATAVPGVEEWFDGAYRRTLRLPHGPAVVSLLPPLGGVVEAELQCDPDDRAEAVRLARRLLDLDADPAAVDGALRADPVLRPLVDAAPGRRVPGSPDPDEFAVRAVLGQQVSTAAARTHAARLVRAHGTPLPDGLAPEGSSLTHLFPTPHQLTALTDDELGMPASRKRTLHGLVAALADGSVDLRGPHARDQLGALRGIGPWTVDSVAMRALADPDAFLPSDLGIRVAAKQLGLPERDRDLVTRAEAWRPYRAYATQYLWAALDHAVNTMPV</sequence>
<evidence type="ECO:0000313" key="7">
    <source>
        <dbReference type="EMBL" id="MDL5157495.1"/>
    </source>
</evidence>
<keyword evidence="3" id="KW-0227">DNA damage</keyword>
<protein>
    <recommendedName>
        <fullName evidence="2">DNA-3-methyladenine glycosylase II</fullName>
        <ecNumber evidence="2">3.2.2.21</ecNumber>
    </recommendedName>
</protein>
<dbReference type="InterPro" id="IPR037046">
    <property type="entry name" value="AlkA_N_sf"/>
</dbReference>
<dbReference type="SMART" id="SM01009">
    <property type="entry name" value="AlkA_N"/>
    <property type="match status" value="1"/>
</dbReference>
<dbReference type="Pfam" id="PF06029">
    <property type="entry name" value="AlkA_N"/>
    <property type="match status" value="1"/>
</dbReference>
<evidence type="ECO:0000256" key="1">
    <source>
        <dbReference type="ARBA" id="ARBA00000086"/>
    </source>
</evidence>
<evidence type="ECO:0000259" key="6">
    <source>
        <dbReference type="SMART" id="SM01009"/>
    </source>
</evidence>
<accession>A0ABT7MA14</accession>
<evidence type="ECO:0000256" key="3">
    <source>
        <dbReference type="ARBA" id="ARBA00022763"/>
    </source>
</evidence>
<dbReference type="SUPFAM" id="SSF48150">
    <property type="entry name" value="DNA-glycosylase"/>
    <property type="match status" value="1"/>
</dbReference>
<organism evidence="7 8">
    <name type="scientific">Actinomycetospora termitidis</name>
    <dbReference type="NCBI Taxonomy" id="3053470"/>
    <lineage>
        <taxon>Bacteria</taxon>
        <taxon>Bacillati</taxon>
        <taxon>Actinomycetota</taxon>
        <taxon>Actinomycetes</taxon>
        <taxon>Pseudonocardiales</taxon>
        <taxon>Pseudonocardiaceae</taxon>
        <taxon>Actinomycetospora</taxon>
    </lineage>
</organism>
<keyword evidence="8" id="KW-1185">Reference proteome</keyword>
<dbReference type="InterPro" id="IPR023170">
    <property type="entry name" value="HhH_base_excis_C"/>
</dbReference>
<evidence type="ECO:0000313" key="8">
    <source>
        <dbReference type="Proteomes" id="UP001231924"/>
    </source>
</evidence>
<dbReference type="InterPro" id="IPR051912">
    <property type="entry name" value="Alkylbase_DNA_Glycosylase/TA"/>
</dbReference>
<dbReference type="Gene3D" id="1.10.1670.10">
    <property type="entry name" value="Helix-hairpin-Helix base-excision DNA repair enzymes (C-terminal)"/>
    <property type="match status" value="1"/>
</dbReference>
<name>A0ABT7MA14_9PSEU</name>
<evidence type="ECO:0000259" key="5">
    <source>
        <dbReference type="SMART" id="SM00478"/>
    </source>
</evidence>
<dbReference type="SUPFAM" id="SSF55945">
    <property type="entry name" value="TATA-box binding protein-like"/>
    <property type="match status" value="1"/>
</dbReference>
<comment type="catalytic activity">
    <reaction evidence="1">
        <text>Hydrolysis of alkylated DNA, releasing 3-methyladenine, 3-methylguanine, 7-methylguanine and 7-methyladenine.</text>
        <dbReference type="EC" id="3.2.2.21"/>
    </reaction>
</comment>
<keyword evidence="4" id="KW-0234">DNA repair</keyword>
<dbReference type="Gene3D" id="3.30.310.20">
    <property type="entry name" value="DNA-3-methyladenine glycosylase AlkA, N-terminal domain"/>
    <property type="match status" value="1"/>
</dbReference>
<dbReference type="InterPro" id="IPR003265">
    <property type="entry name" value="HhH-GPD_domain"/>
</dbReference>
<gene>
    <name evidence="7" type="ORF">QRT03_16130</name>
</gene>
<reference evidence="7 8" key="1">
    <citation type="submission" date="2023-06" db="EMBL/GenBank/DDBJ databases">
        <title>Actinomycetospora Odt1-22.</title>
        <authorList>
            <person name="Supong K."/>
        </authorList>
    </citation>
    <scope>NUCLEOTIDE SEQUENCE [LARGE SCALE GENOMIC DNA]</scope>
    <source>
        <strain evidence="7 8">Odt1-22</strain>
    </source>
</reference>
<dbReference type="InterPro" id="IPR011257">
    <property type="entry name" value="DNA_glycosylase"/>
</dbReference>
<dbReference type="EC" id="3.2.2.21" evidence="2"/>
<evidence type="ECO:0000256" key="2">
    <source>
        <dbReference type="ARBA" id="ARBA00012000"/>
    </source>
</evidence>
<feature type="domain" description="HhH-GPD" evidence="5">
    <location>
        <begin position="136"/>
        <end position="293"/>
    </location>
</feature>
<feature type="domain" description="DNA-3-methyladenine glycosylase AlkA N-terminal" evidence="6">
    <location>
        <begin position="11"/>
        <end position="126"/>
    </location>
</feature>
<dbReference type="SMART" id="SM00478">
    <property type="entry name" value="ENDO3c"/>
    <property type="match status" value="1"/>
</dbReference>
<dbReference type="CDD" id="cd00056">
    <property type="entry name" value="ENDO3c"/>
    <property type="match status" value="1"/>
</dbReference>
<proteinExistence type="predicted"/>
<dbReference type="EMBL" id="JASVWF010000003">
    <property type="protein sequence ID" value="MDL5157495.1"/>
    <property type="molecule type" value="Genomic_DNA"/>
</dbReference>